<dbReference type="OrthoDB" id="959312at2"/>
<sequence length="135" mass="14826">MRPLLLSLLVSLLMLSCNTDSLTIQTQFPFTITNEPLPTTVKVGAPATFGITITPERLTSLSQYSLRWRNQTNTPGTLYIDYSNVVENKATALKTLTPTLRFTSSVAGSNNFELIITDQNNVSQTLNVTVTTNAQ</sequence>
<protein>
    <recommendedName>
        <fullName evidence="4">DUF3872 domain-containing protein</fullName>
    </recommendedName>
</protein>
<evidence type="ECO:0000256" key="1">
    <source>
        <dbReference type="SAM" id="SignalP"/>
    </source>
</evidence>
<dbReference type="InterPro" id="IPR038707">
    <property type="entry name" value="TraQ_sf"/>
</dbReference>
<feature type="chain" id="PRO_5011687062" description="DUF3872 domain-containing protein" evidence="1">
    <location>
        <begin position="20"/>
        <end position="135"/>
    </location>
</feature>
<dbReference type="InterPro" id="IPR024355">
    <property type="entry name" value="TraQ_bacteroidetes"/>
</dbReference>
<reference evidence="2 3" key="1">
    <citation type="submission" date="2016-10" db="EMBL/GenBank/DDBJ databases">
        <authorList>
            <person name="de Groot N.N."/>
        </authorList>
    </citation>
    <scope>NUCLEOTIDE SEQUENCE [LARGE SCALE GENOMIC DNA]</scope>
    <source>
        <strain evidence="2 3">DSM 26130</strain>
    </source>
</reference>
<keyword evidence="1" id="KW-0732">Signal</keyword>
<proteinExistence type="predicted"/>
<dbReference type="AlphaFoldDB" id="A0A1I2BIZ5"/>
<name>A0A1I2BIZ5_9BACT</name>
<accession>A0A1I2BIZ5</accession>
<evidence type="ECO:0000313" key="3">
    <source>
        <dbReference type="Proteomes" id="UP000198598"/>
    </source>
</evidence>
<gene>
    <name evidence="2" type="ORF">SAMN05216167_115118</name>
</gene>
<dbReference type="Proteomes" id="UP000198598">
    <property type="component" value="Unassembled WGS sequence"/>
</dbReference>
<evidence type="ECO:0008006" key="4">
    <source>
        <dbReference type="Google" id="ProtNLM"/>
    </source>
</evidence>
<dbReference type="Pfam" id="PF12988">
    <property type="entry name" value="TraQ_transposon"/>
    <property type="match status" value="1"/>
</dbReference>
<keyword evidence="3" id="KW-1185">Reference proteome</keyword>
<evidence type="ECO:0000313" key="2">
    <source>
        <dbReference type="EMBL" id="SFE56165.1"/>
    </source>
</evidence>
<organism evidence="2 3">
    <name type="scientific">Spirosoma endophyticum</name>
    <dbReference type="NCBI Taxonomy" id="662367"/>
    <lineage>
        <taxon>Bacteria</taxon>
        <taxon>Pseudomonadati</taxon>
        <taxon>Bacteroidota</taxon>
        <taxon>Cytophagia</taxon>
        <taxon>Cytophagales</taxon>
        <taxon>Cytophagaceae</taxon>
        <taxon>Spirosoma</taxon>
    </lineage>
</organism>
<dbReference type="PROSITE" id="PS51257">
    <property type="entry name" value="PROKAR_LIPOPROTEIN"/>
    <property type="match status" value="1"/>
</dbReference>
<dbReference type="RefSeq" id="WP_093831998.1">
    <property type="nucleotide sequence ID" value="NZ_FOLQ01000015.1"/>
</dbReference>
<dbReference type="STRING" id="662367.SAMN05216167_115118"/>
<feature type="signal peptide" evidence="1">
    <location>
        <begin position="1"/>
        <end position="19"/>
    </location>
</feature>
<dbReference type="EMBL" id="FOLQ01000015">
    <property type="protein sequence ID" value="SFE56165.1"/>
    <property type="molecule type" value="Genomic_DNA"/>
</dbReference>
<dbReference type="Gene3D" id="2.60.40.2410">
    <property type="entry name" value="Uncharacterised protein PF12988, DUF3872"/>
    <property type="match status" value="1"/>
</dbReference>